<dbReference type="SUPFAM" id="SSF56784">
    <property type="entry name" value="HAD-like"/>
    <property type="match status" value="1"/>
</dbReference>
<keyword evidence="2" id="KW-1185">Reference proteome</keyword>
<dbReference type="Proteomes" id="UP000287872">
    <property type="component" value="Unassembled WGS sequence"/>
</dbReference>
<evidence type="ECO:0000313" key="1">
    <source>
        <dbReference type="EMBL" id="GCD12062.1"/>
    </source>
</evidence>
<dbReference type="InterPro" id="IPR023198">
    <property type="entry name" value="PGP-like_dom2"/>
</dbReference>
<organism evidence="1 2">
    <name type="scientific">Clostridium tagluense</name>
    <dbReference type="NCBI Taxonomy" id="360422"/>
    <lineage>
        <taxon>Bacteria</taxon>
        <taxon>Bacillati</taxon>
        <taxon>Bacillota</taxon>
        <taxon>Clostridia</taxon>
        <taxon>Eubacteriales</taxon>
        <taxon>Clostridiaceae</taxon>
        <taxon>Clostridium</taxon>
    </lineage>
</organism>
<dbReference type="InterPro" id="IPR036412">
    <property type="entry name" value="HAD-like_sf"/>
</dbReference>
<dbReference type="SFLD" id="SFLDG01129">
    <property type="entry name" value="C1.5:_HAD__Beta-PGM__Phosphata"/>
    <property type="match status" value="1"/>
</dbReference>
<dbReference type="CDD" id="cd02603">
    <property type="entry name" value="HAD_sEH-N_like"/>
    <property type="match status" value="1"/>
</dbReference>
<dbReference type="OrthoDB" id="9797415at2"/>
<reference evidence="1 2" key="1">
    <citation type="submission" date="2018-11" db="EMBL/GenBank/DDBJ databases">
        <title>Genome sequencing and assembly of Clostridium tagluense strain A121.</title>
        <authorList>
            <person name="Murakami T."/>
            <person name="Segawa T."/>
            <person name="Shcherbakova V.A."/>
            <person name="Mori H."/>
            <person name="Yoshimura Y."/>
        </authorList>
    </citation>
    <scope>NUCLEOTIDE SEQUENCE [LARGE SCALE GENOMIC DNA]</scope>
    <source>
        <strain evidence="1 2">A121</strain>
    </source>
</reference>
<proteinExistence type="predicted"/>
<dbReference type="Pfam" id="PF00702">
    <property type="entry name" value="Hydrolase"/>
    <property type="match status" value="1"/>
</dbReference>
<gene>
    <name evidence="1" type="ORF">Ctaglu_36850</name>
</gene>
<dbReference type="AlphaFoldDB" id="A0A401UR78"/>
<dbReference type="PANTHER" id="PTHR43611:SF3">
    <property type="entry name" value="FLAVIN MONONUCLEOTIDE HYDROLASE 1, CHLOROPLATIC"/>
    <property type="match status" value="1"/>
</dbReference>
<dbReference type="SFLD" id="SFLDS00003">
    <property type="entry name" value="Haloacid_Dehalogenase"/>
    <property type="match status" value="1"/>
</dbReference>
<dbReference type="InterPro" id="IPR023214">
    <property type="entry name" value="HAD_sf"/>
</dbReference>
<dbReference type="InterPro" id="IPR006439">
    <property type="entry name" value="HAD-SF_hydro_IA"/>
</dbReference>
<dbReference type="RefSeq" id="WP_125004426.1">
    <property type="nucleotide sequence ID" value="NZ_BHYK01000025.1"/>
</dbReference>
<dbReference type="EMBL" id="BHYK01000025">
    <property type="protein sequence ID" value="GCD12062.1"/>
    <property type="molecule type" value="Genomic_DNA"/>
</dbReference>
<name>A0A401UR78_9CLOT</name>
<dbReference type="Gene3D" id="3.40.50.1000">
    <property type="entry name" value="HAD superfamily/HAD-like"/>
    <property type="match status" value="1"/>
</dbReference>
<dbReference type="NCBIfam" id="TIGR01509">
    <property type="entry name" value="HAD-SF-IA-v3"/>
    <property type="match status" value="1"/>
</dbReference>
<evidence type="ECO:0000313" key="2">
    <source>
        <dbReference type="Proteomes" id="UP000287872"/>
    </source>
</evidence>
<dbReference type="PANTHER" id="PTHR43611">
    <property type="entry name" value="ALPHA-D-GLUCOSE 1-PHOSPHATE PHOSPHATASE"/>
    <property type="match status" value="1"/>
</dbReference>
<accession>A0A401UR78</accession>
<sequence length="197" mass="23209">MIKNVIFDIGNVLLEFKPLDYLKRTFNDDNIEKFLYKEIFQSEEWLDLDRGTLTQEEAIKIISLRNPNYEMHIRKCMHNWIDILIPIEGTVKILNELKEKGYKLYLLSNFHLLAFETICSKYDFFKHFDGGIVSYKENLLKPEAEIYTKLLDTYKLNAPECLFIDDTLVNIEAAHRLGIKTLHFESATQMAHSIIKL</sequence>
<protein>
    <submittedName>
        <fullName evidence="1">Haloacid dehalogenase</fullName>
    </submittedName>
</protein>
<dbReference type="Gene3D" id="1.10.150.240">
    <property type="entry name" value="Putative phosphatase, domain 2"/>
    <property type="match status" value="1"/>
</dbReference>
<comment type="caution">
    <text evidence="1">The sequence shown here is derived from an EMBL/GenBank/DDBJ whole genome shotgun (WGS) entry which is preliminary data.</text>
</comment>